<dbReference type="InterPro" id="IPR006530">
    <property type="entry name" value="YD"/>
</dbReference>
<dbReference type="PANTHER" id="PTHR32305">
    <property type="match status" value="1"/>
</dbReference>
<reference evidence="3" key="1">
    <citation type="journal article" date="2019" name="Int. J. Syst. Evol. Microbiol.">
        <title>The Global Catalogue of Microorganisms (GCM) 10K type strain sequencing project: providing services to taxonomists for standard genome sequencing and annotation.</title>
        <authorList>
            <consortium name="The Broad Institute Genomics Platform"/>
            <consortium name="The Broad Institute Genome Sequencing Center for Infectious Disease"/>
            <person name="Wu L."/>
            <person name="Ma J."/>
        </authorList>
    </citation>
    <scope>NUCLEOTIDE SEQUENCE [LARGE SCALE GENOMIC DNA]</scope>
    <source>
        <strain evidence="3">CGMCC 4.1469</strain>
    </source>
</reference>
<feature type="region of interest" description="Disordered" evidence="1">
    <location>
        <begin position="1585"/>
        <end position="1608"/>
    </location>
</feature>
<comment type="caution">
    <text evidence="2">The sequence shown here is derived from an EMBL/GenBank/DDBJ whole genome shotgun (WGS) entry which is preliminary data.</text>
</comment>
<evidence type="ECO:0000313" key="3">
    <source>
        <dbReference type="Proteomes" id="UP001596067"/>
    </source>
</evidence>
<feature type="region of interest" description="Disordered" evidence="1">
    <location>
        <begin position="816"/>
        <end position="840"/>
    </location>
</feature>
<feature type="compositionally biased region" description="Polar residues" evidence="1">
    <location>
        <begin position="1416"/>
        <end position="1428"/>
    </location>
</feature>
<evidence type="ECO:0000313" key="2">
    <source>
        <dbReference type="EMBL" id="MFC5885913.1"/>
    </source>
</evidence>
<dbReference type="InterPro" id="IPR031325">
    <property type="entry name" value="RHS_repeat"/>
</dbReference>
<dbReference type="NCBIfam" id="NF033679">
    <property type="entry name" value="DNRLRE_dom"/>
    <property type="match status" value="1"/>
</dbReference>
<feature type="compositionally biased region" description="Polar residues" evidence="1">
    <location>
        <begin position="816"/>
        <end position="825"/>
    </location>
</feature>
<dbReference type="InterPro" id="IPR013783">
    <property type="entry name" value="Ig-like_fold"/>
</dbReference>
<dbReference type="InterPro" id="IPR022385">
    <property type="entry name" value="Rhs_assc_core"/>
</dbReference>
<sequence length="2070" mass="215471">MSRPNGDPRPRLRAGDAAPPVSSARRRRGVLGRTAVALAVVLAAESAAVIMTTGQAVAVTPEAPAPRPAEAFGPAEAKDVATAHLKARLENRRIEVVDERTESTTTWINPDGTTTLDMASGPVRYKDGSGKLQPIDIDLAKQPDGSVKAKGHPLNLSLAGATPAAAASKFKASGAPAGDAQAPATPLVSLDNGNGTSMSLSWRGALPAPTVDGTRARYADALTATDLVIESTRTGFEQFLELKDRSAVAANGSVTLTLNAAGLRARQNADGSVSFIDPGTGQEAGQLPAPVMWDAQVDERSGDHTHTAPVGLKVTQNGDAVDLTLTPDAAFLNDPKTRYPVTVDPAVNIGVGFDTFVQQGYATDVSSQTELKLGNNGSGQVARSFLQFPMAQIAGKQITSGKLNLWNFHSWSCTAKSWEVWDTNSASTATRWTAQPTWNRKWATSTATKGYSSSCNDGWVNTDITSLVQAWAANGKSNNTLGIRATDETDPYGWKKFNSGNASSNTPYLSVTFNTAPGVSTLVSPADGALTGDSTPTLSAKATDPDGGNVLLDFEVWASNGTAALQSGHTAYAASGSTFTWTPGTALPAGGYKWRSRSWDGTANSAWSAFRTFTVDTTAPGATTIASGDFPAGQWAGAPDANGDYSGNFTFTPPTGDVKDVQYKLDGGAWVTAATTGAPVTARLTFKAGAHTVTAHSRDAAGNVSADRTYAFFAGKGSALVAPGAGERPARRTSLQAEGNSTYTGVRYQYRRGETDAWKDVPVANVTTTDGKPVSAWPFAAPGGRPAALNWNITDTLAENGPVDVRAVFTDGTATDATEPNTITVDRNAGTAPETKVGPGEVNTLTGDLGLSATDAEGFGLSAERSFSSRRPLNGSAQEGQAAIFGPQWSSGTTAEITDADYSYLRQTSATSLSVVSADGSEVGFTATGAGGWKPEPGAEDLTLTGALSGAFTLKDTAGTTVTFAKVDPAATTWQASGSSLPSDNSTTSVVSEKVVAGGKTLARPKYVVAPTSATASANCAAVPSTAGCRVLEYVYADTTTATASALGDTAGQVKQIRLWSTDPGASAATPVVVSQYAYDDQGRLREVWDPRISPALKTAYAYDAAGRVTTVTEAGELPWTLEYGKAGNAATAGDGMLLAASRPTLKQGSKDVTDGTATTSVVYDVPLSGANAPYPLAPSDVAAWGQTDAPTDATAVLPPDAVPAGHDGKVLGTAAYARASLTYTNASGREVNTATPGGGITTTEYNAYGSPVRTLSAENRILALATTGEGLAKLQALGIAGRSTADRAQLLSSASVFSADGKRLTEQFDPLQLVTLEHDLAASGSSPALTAGAEVAARAHTVTGYDEGRPAGAAVSDRATSSTVGARIDGYTADADTRTTATSYDWAQGLPTQSVQDPAGLKITTATGYDAGGRVTSQSRPNSNGSDAATTVTAYYGATGTGACAGRPEWADLVCSTGPAAQIAGGGGGNPLQVPTKTFQYDRWGNVSVVTEVANGVTRTTTRSYDAAGRPVKVSVSGGTGTAVPDTVLGYDPANGELATVANGRATITQGYDKLGRLVSYDDGAGGTTTTEYDRLDRVVKKSDSVPSTTTYGYDTAKDPRGLPTSLTDSVAGTFTAAYDVEGRLVSQTLPGGNTLTDTYDSRGIQTGKTYTNQAGTVLLADNADYTVHGQQAGRTQSDGNSTTSSYGYDSTGRLVKAADSTGLACATRSYAFDRSSNRTNRTVVTDDCDPATTDAVTKSENHGYDTADRLTDAGYVYDAYGRTTALPKGTQLSYYVNDLVRGETLGDTRRTWDLDASGRLAVSTTETRGADGTWAVTDLSTNHFDGGNDSPAWQQDAAGRLTRHVQDLTGRLTAATGTDGGAILLLTNLHGDVSVQMSPDGTQDLAVYHYDEYGNVVDATGATEYGWLGGSQRESDSLSGLTLMGVRLYDATTGRFLQTDPVLEGSPNAYGYPVDPITMDDLTGMSWRKKWTAYFSRSEGNTIGTLLYISGKIGQGISKILRKLPHWAARAAGYVLWALSYLMKRIGKQFLKAANKRGSHGVKFVFGIWRSSHWWVPDRPIYRVSPRY</sequence>
<name>A0ABW1EWE4_9ACTN</name>
<organism evidence="2 3">
    <name type="scientific">Kitasatospora aburaviensis</name>
    <dbReference type="NCBI Taxonomy" id="67265"/>
    <lineage>
        <taxon>Bacteria</taxon>
        <taxon>Bacillati</taxon>
        <taxon>Actinomycetota</taxon>
        <taxon>Actinomycetes</taxon>
        <taxon>Kitasatosporales</taxon>
        <taxon>Streptomycetaceae</taxon>
        <taxon>Kitasatospora</taxon>
    </lineage>
</organism>
<dbReference type="Proteomes" id="UP001596067">
    <property type="component" value="Unassembled WGS sequence"/>
</dbReference>
<evidence type="ECO:0000256" key="1">
    <source>
        <dbReference type="SAM" id="MobiDB-lite"/>
    </source>
</evidence>
<accession>A0ABW1EWE4</accession>
<gene>
    <name evidence="2" type="ORF">ACFP0N_13135</name>
</gene>
<dbReference type="RefSeq" id="WP_313763181.1">
    <property type="nucleotide sequence ID" value="NZ_BAAAVH010000107.1"/>
</dbReference>
<dbReference type="Gene3D" id="2.180.10.10">
    <property type="entry name" value="RHS repeat-associated core"/>
    <property type="match status" value="3"/>
</dbReference>
<dbReference type="NCBIfam" id="TIGR03696">
    <property type="entry name" value="Rhs_assc_core"/>
    <property type="match status" value="1"/>
</dbReference>
<keyword evidence="3" id="KW-1185">Reference proteome</keyword>
<dbReference type="NCBIfam" id="TIGR01643">
    <property type="entry name" value="YD_repeat_2x"/>
    <property type="match status" value="1"/>
</dbReference>
<feature type="compositionally biased region" description="Basic and acidic residues" evidence="1">
    <location>
        <begin position="1"/>
        <end position="14"/>
    </location>
</feature>
<proteinExistence type="predicted"/>
<feature type="region of interest" description="Disordered" evidence="1">
    <location>
        <begin position="1"/>
        <end position="26"/>
    </location>
</feature>
<dbReference type="InterPro" id="IPR050708">
    <property type="entry name" value="T6SS_VgrG/RHS"/>
</dbReference>
<dbReference type="Gene3D" id="2.60.40.10">
    <property type="entry name" value="Immunoglobulins"/>
    <property type="match status" value="1"/>
</dbReference>
<protein>
    <submittedName>
        <fullName evidence="2">DNRLRE domain-containing protein</fullName>
    </submittedName>
</protein>
<dbReference type="Pfam" id="PF05593">
    <property type="entry name" value="RHS_repeat"/>
    <property type="match status" value="1"/>
</dbReference>
<dbReference type="EMBL" id="JBHSOD010000012">
    <property type="protein sequence ID" value="MFC5885913.1"/>
    <property type="molecule type" value="Genomic_DNA"/>
</dbReference>
<feature type="region of interest" description="Disordered" evidence="1">
    <location>
        <begin position="1410"/>
        <end position="1429"/>
    </location>
</feature>
<dbReference type="PANTHER" id="PTHR32305:SF15">
    <property type="entry name" value="PROTEIN RHSA-RELATED"/>
    <property type="match status" value="1"/>
</dbReference>